<dbReference type="PANTHER" id="PTHR30005:SF13">
    <property type="entry name" value="EXOPOLYPHOSPHATASE 2"/>
    <property type="match status" value="1"/>
</dbReference>
<dbReference type="EMBL" id="CAFBLU010000044">
    <property type="protein sequence ID" value="CAB4882204.1"/>
    <property type="molecule type" value="Genomic_DNA"/>
</dbReference>
<dbReference type="GO" id="GO:0016462">
    <property type="term" value="F:pyrophosphatase activity"/>
    <property type="evidence" value="ECO:0007669"/>
    <property type="project" value="TreeGrafter"/>
</dbReference>
<dbReference type="PANTHER" id="PTHR30005">
    <property type="entry name" value="EXOPOLYPHOSPHATASE"/>
    <property type="match status" value="1"/>
</dbReference>
<gene>
    <name evidence="2" type="ORF">UFOPK3444_01544</name>
</gene>
<dbReference type="InterPro" id="IPR043129">
    <property type="entry name" value="ATPase_NBD"/>
</dbReference>
<accession>A0A6J7ELT9</accession>
<reference evidence="2" key="1">
    <citation type="submission" date="2020-05" db="EMBL/GenBank/DDBJ databases">
        <authorList>
            <person name="Chiriac C."/>
            <person name="Salcher M."/>
            <person name="Ghai R."/>
            <person name="Kavagutti S V."/>
        </authorList>
    </citation>
    <scope>NUCLEOTIDE SEQUENCE</scope>
</reference>
<dbReference type="AlphaFoldDB" id="A0A6J7ELT9"/>
<dbReference type="InterPro" id="IPR003695">
    <property type="entry name" value="Ppx_GppA_N"/>
</dbReference>
<name>A0A6J7ELT9_9ZZZZ</name>
<sequence length="317" mass="33291">MNPTPTVIATVDIGTNSTRLLVCSVDSSASERPVLADLERHSIVTRLGDGVDSSGRLAPEATQRVLDVLDGYMKIIQLYPVAAMGGVLTSAGRDAADGLEFSERITAETGIPVRLIGGDEEAQLSFAGATSEVPRDGRRLLVCDVGGGSTELITGQVGELDFHVSLPAGVVRQSERHLKSDPPTTEELEAAAIEVRELLQAQVPDSVRGSVDACIAVAGTATTLSAIDQSLEPYDPARVHGSTVTLERSRELLGRIASLPLAERVNVDGLHPDRAPTAVAGAVILCEVLEAFGLNRFEASEHDILRGVALMLAASSD</sequence>
<dbReference type="Gene3D" id="3.30.420.40">
    <property type="match status" value="1"/>
</dbReference>
<dbReference type="InterPro" id="IPR050273">
    <property type="entry name" value="GppA/Ppx_hydrolase"/>
</dbReference>
<feature type="domain" description="Ppx/GppA phosphatase N-terminal" evidence="1">
    <location>
        <begin position="35"/>
        <end position="304"/>
    </location>
</feature>
<protein>
    <submittedName>
        <fullName evidence="2">Unannotated protein</fullName>
    </submittedName>
</protein>
<dbReference type="SUPFAM" id="SSF53067">
    <property type="entry name" value="Actin-like ATPase domain"/>
    <property type="match status" value="2"/>
</dbReference>
<dbReference type="Pfam" id="PF02541">
    <property type="entry name" value="Ppx-GppA"/>
    <property type="match status" value="1"/>
</dbReference>
<evidence type="ECO:0000259" key="1">
    <source>
        <dbReference type="Pfam" id="PF02541"/>
    </source>
</evidence>
<organism evidence="2">
    <name type="scientific">freshwater metagenome</name>
    <dbReference type="NCBI Taxonomy" id="449393"/>
    <lineage>
        <taxon>unclassified sequences</taxon>
        <taxon>metagenomes</taxon>
        <taxon>ecological metagenomes</taxon>
    </lineage>
</organism>
<dbReference type="CDD" id="cd24054">
    <property type="entry name" value="ASKHA_NBD_AaPPX-GppA_MtPPX2-like"/>
    <property type="match status" value="1"/>
</dbReference>
<evidence type="ECO:0000313" key="2">
    <source>
        <dbReference type="EMBL" id="CAB4882204.1"/>
    </source>
</evidence>
<dbReference type="Gene3D" id="3.30.420.150">
    <property type="entry name" value="Exopolyphosphatase. Domain 2"/>
    <property type="match status" value="1"/>
</dbReference>
<proteinExistence type="predicted"/>